<reference evidence="2" key="1">
    <citation type="submission" date="2016-10" db="EMBL/GenBank/DDBJ databases">
        <authorList>
            <person name="Varghese N."/>
            <person name="Submissions S."/>
        </authorList>
    </citation>
    <scope>NUCLEOTIDE SEQUENCE [LARGE SCALE GENOMIC DNA]</scope>
    <source>
        <strain evidence="2">DSM 4771</strain>
    </source>
</reference>
<dbReference type="STRING" id="86666.SAMN04490247_1852"/>
<evidence type="ECO:0000313" key="2">
    <source>
        <dbReference type="Proteomes" id="UP000199225"/>
    </source>
</evidence>
<gene>
    <name evidence="1" type="ORF">SAMN04490247_1852</name>
</gene>
<keyword evidence="2" id="KW-1185">Reference proteome</keyword>
<protein>
    <submittedName>
        <fullName evidence="1">Uncharacterized protein</fullName>
    </submittedName>
</protein>
<dbReference type="Proteomes" id="UP000199225">
    <property type="component" value="Unassembled WGS sequence"/>
</dbReference>
<dbReference type="OrthoDB" id="2972321at2"/>
<evidence type="ECO:0000313" key="1">
    <source>
        <dbReference type="EMBL" id="SDJ42389.1"/>
    </source>
</evidence>
<dbReference type="RefSeq" id="WP_093193581.1">
    <property type="nucleotide sequence ID" value="NZ_FNEV01000005.1"/>
</dbReference>
<name>A0A1G8TLF9_9BACI</name>
<sequence>MRRESIVIEGEVNGMRFEKYINVYVEGWEDVEHAILRFYGSSADSFSKLMMEQGWRNGVWTYAMEERISVVQ</sequence>
<dbReference type="EMBL" id="FNEV01000005">
    <property type="protein sequence ID" value="SDJ42389.1"/>
    <property type="molecule type" value="Genomic_DNA"/>
</dbReference>
<organism evidence="1 2">
    <name type="scientific">Salimicrobium halophilum</name>
    <dbReference type="NCBI Taxonomy" id="86666"/>
    <lineage>
        <taxon>Bacteria</taxon>
        <taxon>Bacillati</taxon>
        <taxon>Bacillota</taxon>
        <taxon>Bacilli</taxon>
        <taxon>Bacillales</taxon>
        <taxon>Bacillaceae</taxon>
        <taxon>Salimicrobium</taxon>
    </lineage>
</organism>
<proteinExistence type="predicted"/>
<dbReference type="AlphaFoldDB" id="A0A1G8TLF9"/>
<accession>A0A1G8TLF9</accession>